<dbReference type="EMBL" id="MLQL01000016">
    <property type="protein sequence ID" value="OQE20741.1"/>
    <property type="molecule type" value="Genomic_DNA"/>
</dbReference>
<dbReference type="PROSITE" id="PS50214">
    <property type="entry name" value="DISINTEGRIN_2"/>
    <property type="match status" value="1"/>
</dbReference>
<dbReference type="GO" id="GO:0003684">
    <property type="term" value="F:damaged DNA binding"/>
    <property type="evidence" value="ECO:0007669"/>
    <property type="project" value="InterPro"/>
</dbReference>
<evidence type="ECO:0000313" key="10">
    <source>
        <dbReference type="EMBL" id="OQE20741.1"/>
    </source>
</evidence>
<dbReference type="SUPFAM" id="SSF57552">
    <property type="entry name" value="Blood coagulation inhibitor (disintegrin)"/>
    <property type="match status" value="1"/>
</dbReference>
<organism evidence="10 11">
    <name type="scientific">Penicillium flavigenum</name>
    <dbReference type="NCBI Taxonomy" id="254877"/>
    <lineage>
        <taxon>Eukaryota</taxon>
        <taxon>Fungi</taxon>
        <taxon>Dikarya</taxon>
        <taxon>Ascomycota</taxon>
        <taxon>Pezizomycotina</taxon>
        <taxon>Eurotiomycetes</taxon>
        <taxon>Eurotiomycetidae</taxon>
        <taxon>Eurotiales</taxon>
        <taxon>Aspergillaceae</taxon>
        <taxon>Penicillium</taxon>
    </lineage>
</organism>
<evidence type="ECO:0000256" key="5">
    <source>
        <dbReference type="SAM" id="MobiDB-lite"/>
    </source>
</evidence>
<accession>A0A1V6T3L3</accession>
<dbReference type="InterPro" id="IPR043502">
    <property type="entry name" value="DNA/RNA_pol_sf"/>
</dbReference>
<evidence type="ECO:0000256" key="1">
    <source>
        <dbReference type="ARBA" id="ARBA00023157"/>
    </source>
</evidence>
<feature type="domain" description="Disintegrin" evidence="8">
    <location>
        <begin position="1092"/>
        <end position="1181"/>
    </location>
</feature>
<dbReference type="GO" id="GO:0003887">
    <property type="term" value="F:DNA-directed DNA polymerase activity"/>
    <property type="evidence" value="ECO:0007669"/>
    <property type="project" value="TreeGrafter"/>
</dbReference>
<evidence type="ECO:0000256" key="4">
    <source>
        <dbReference type="PROSITE-ProRule" id="PRU00276"/>
    </source>
</evidence>
<keyword evidence="6" id="KW-1133">Transmembrane helix</keyword>
<feature type="region of interest" description="Disordered" evidence="5">
    <location>
        <begin position="560"/>
        <end position="591"/>
    </location>
</feature>
<reference evidence="11" key="1">
    <citation type="journal article" date="2017" name="Nat. Microbiol.">
        <title>Global analysis of biosynthetic gene clusters reveals vast potential of secondary metabolite production in Penicillium species.</title>
        <authorList>
            <person name="Nielsen J.C."/>
            <person name="Grijseels S."/>
            <person name="Prigent S."/>
            <person name="Ji B."/>
            <person name="Dainat J."/>
            <person name="Nielsen K.F."/>
            <person name="Frisvad J.C."/>
            <person name="Workman M."/>
            <person name="Nielsen J."/>
        </authorList>
    </citation>
    <scope>NUCLEOTIDE SEQUENCE [LARGE SCALE GENOMIC DNA]</scope>
    <source>
        <strain evidence="11">IBT 14082</strain>
    </source>
</reference>
<dbReference type="SUPFAM" id="SSF56672">
    <property type="entry name" value="DNA/RNA polymerases"/>
    <property type="match status" value="1"/>
</dbReference>
<keyword evidence="4" id="KW-0479">Metal-binding</keyword>
<feature type="binding site" evidence="4">
    <location>
        <position position="1009"/>
    </location>
    <ligand>
        <name>Zn(2+)</name>
        <dbReference type="ChEBI" id="CHEBI:29105"/>
        <note>catalytic</note>
    </ligand>
</feature>
<dbReference type="Pfam" id="PF13688">
    <property type="entry name" value="Reprolysin_5"/>
    <property type="match status" value="1"/>
</dbReference>
<dbReference type="GO" id="GO:0006508">
    <property type="term" value="P:proteolysis"/>
    <property type="evidence" value="ECO:0007669"/>
    <property type="project" value="InterPro"/>
</dbReference>
<dbReference type="SMART" id="SM00050">
    <property type="entry name" value="DISIN"/>
    <property type="match status" value="1"/>
</dbReference>
<keyword evidence="4" id="KW-0862">Zinc</keyword>
<dbReference type="STRING" id="254877.A0A1V6T3L3"/>
<dbReference type="InterPro" id="IPR024079">
    <property type="entry name" value="MetalloPept_cat_dom_sf"/>
</dbReference>
<feature type="binding site" evidence="4">
    <location>
        <position position="1005"/>
    </location>
    <ligand>
        <name>Zn(2+)</name>
        <dbReference type="ChEBI" id="CHEBI:29105"/>
        <note>catalytic</note>
    </ligand>
</feature>
<dbReference type="Pfam" id="PF00817">
    <property type="entry name" value="IMS"/>
    <property type="match status" value="1"/>
</dbReference>
<feature type="transmembrane region" description="Helical" evidence="6">
    <location>
        <begin position="1287"/>
        <end position="1308"/>
    </location>
</feature>
<keyword evidence="6" id="KW-0812">Transmembrane</keyword>
<dbReference type="SUPFAM" id="SSF55486">
    <property type="entry name" value="Metalloproteases ('zincins'), catalytic domain"/>
    <property type="match status" value="1"/>
</dbReference>
<dbReference type="PROSITE" id="PS50215">
    <property type="entry name" value="ADAM_MEPRO"/>
    <property type="match status" value="1"/>
</dbReference>
<dbReference type="GO" id="GO:0004222">
    <property type="term" value="F:metalloendopeptidase activity"/>
    <property type="evidence" value="ECO:0007669"/>
    <property type="project" value="InterPro"/>
</dbReference>
<dbReference type="Pfam" id="PF11799">
    <property type="entry name" value="IMS_C"/>
    <property type="match status" value="1"/>
</dbReference>
<dbReference type="FunFam" id="3.40.1170.60:FF:000006">
    <property type="entry name" value="DNA polymerase iota"/>
    <property type="match status" value="1"/>
</dbReference>
<feature type="binding site" evidence="4">
    <location>
        <position position="1015"/>
    </location>
    <ligand>
        <name>Zn(2+)</name>
        <dbReference type="ChEBI" id="CHEBI:29105"/>
        <note>catalytic</note>
    </ligand>
</feature>
<keyword evidence="6" id="KW-0472">Membrane</keyword>
<protein>
    <recommendedName>
        <fullName evidence="3">Disintegrin and metalloproteinase domain-containing protein B</fullName>
    </recommendedName>
</protein>
<dbReference type="Gene3D" id="3.40.390.10">
    <property type="entry name" value="Collagenase (Catalytic Domain)"/>
    <property type="match status" value="1"/>
</dbReference>
<feature type="active site" evidence="4">
    <location>
        <position position="1006"/>
    </location>
</feature>
<evidence type="ECO:0000259" key="9">
    <source>
        <dbReference type="PROSITE" id="PS50215"/>
    </source>
</evidence>
<feature type="domain" description="UmuC" evidence="7">
    <location>
        <begin position="74"/>
        <end position="320"/>
    </location>
</feature>
<dbReference type="InterPro" id="IPR036775">
    <property type="entry name" value="DNA_pol_Y-fam_lit_finger_sf"/>
</dbReference>
<comment type="function">
    <text evidence="2">Probable zinc protease.</text>
</comment>
<dbReference type="FunFam" id="4.10.70.10:FF:000003">
    <property type="entry name" value="Disintegrin and metalloproteinase domain-containing protein 17"/>
    <property type="match status" value="1"/>
</dbReference>
<proteinExistence type="predicted"/>
<dbReference type="Gene3D" id="3.40.1170.60">
    <property type="match status" value="1"/>
</dbReference>
<dbReference type="Gene3D" id="3.30.70.270">
    <property type="match status" value="1"/>
</dbReference>
<dbReference type="GO" id="GO:0070987">
    <property type="term" value="P:error-free translesion synthesis"/>
    <property type="evidence" value="ECO:0007669"/>
    <property type="project" value="UniProtKB-ARBA"/>
</dbReference>
<dbReference type="InterPro" id="IPR001762">
    <property type="entry name" value="Disintegrin_dom"/>
</dbReference>
<dbReference type="InterPro" id="IPR034028">
    <property type="entry name" value="ZnMc_ADAM_fungal"/>
</dbReference>
<feature type="domain" description="Peptidase M12B" evidence="9">
    <location>
        <begin position="851"/>
        <end position="1067"/>
    </location>
</feature>
<dbReference type="GO" id="GO:0006281">
    <property type="term" value="P:DNA repair"/>
    <property type="evidence" value="ECO:0007669"/>
    <property type="project" value="InterPro"/>
</dbReference>
<evidence type="ECO:0000256" key="6">
    <source>
        <dbReference type="SAM" id="Phobius"/>
    </source>
</evidence>
<dbReference type="PANTHER" id="PTHR46404">
    <property type="entry name" value="DNA POLYMERASE IOTA"/>
    <property type="match status" value="1"/>
</dbReference>
<evidence type="ECO:0000313" key="11">
    <source>
        <dbReference type="Proteomes" id="UP000191342"/>
    </source>
</evidence>
<keyword evidence="1" id="KW-1015">Disulfide bond</keyword>
<dbReference type="InterPro" id="IPR043128">
    <property type="entry name" value="Rev_trsase/Diguanyl_cyclase"/>
</dbReference>
<dbReference type="OrthoDB" id="5951731at2759"/>
<dbReference type="CDD" id="cd04271">
    <property type="entry name" value="ZnMc_ADAM_fungal"/>
    <property type="match status" value="1"/>
</dbReference>
<dbReference type="InterPro" id="IPR017961">
    <property type="entry name" value="DNA_pol_Y-fam_little_finger"/>
</dbReference>
<evidence type="ECO:0000256" key="3">
    <source>
        <dbReference type="ARBA" id="ARBA00074021"/>
    </source>
</evidence>
<dbReference type="PANTHER" id="PTHR46404:SF1">
    <property type="entry name" value="DNA POLYMERASE IOTA"/>
    <property type="match status" value="1"/>
</dbReference>
<dbReference type="Pfam" id="PF00200">
    <property type="entry name" value="Disintegrin"/>
    <property type="match status" value="1"/>
</dbReference>
<dbReference type="Gene3D" id="4.10.70.10">
    <property type="entry name" value="Disintegrin domain"/>
    <property type="match status" value="1"/>
</dbReference>
<comment type="caution">
    <text evidence="10">The sequence shown here is derived from an EMBL/GenBank/DDBJ whole genome shotgun (WGS) entry which is preliminary data.</text>
</comment>
<dbReference type="Proteomes" id="UP000191342">
    <property type="component" value="Unassembled WGS sequence"/>
</dbReference>
<evidence type="ECO:0000259" key="7">
    <source>
        <dbReference type="PROSITE" id="PS50173"/>
    </source>
</evidence>
<dbReference type="InterPro" id="IPR001126">
    <property type="entry name" value="UmuC"/>
</dbReference>
<dbReference type="GO" id="GO:0046872">
    <property type="term" value="F:metal ion binding"/>
    <property type="evidence" value="ECO:0007669"/>
    <property type="project" value="UniProtKB-KW"/>
</dbReference>
<dbReference type="InterPro" id="IPR036436">
    <property type="entry name" value="Disintegrin_dom_sf"/>
</dbReference>
<gene>
    <name evidence="10" type="ORF">PENFLA_c016G08423</name>
</gene>
<evidence type="ECO:0000256" key="2">
    <source>
        <dbReference type="ARBA" id="ARBA00056552"/>
    </source>
</evidence>
<dbReference type="InterPro" id="IPR001590">
    <property type="entry name" value="Peptidase_M12B"/>
</dbReference>
<keyword evidence="11" id="KW-1185">Reference proteome</keyword>
<dbReference type="Gene3D" id="3.30.1490.100">
    <property type="entry name" value="DNA polymerase, Y-family, little finger domain"/>
    <property type="match status" value="1"/>
</dbReference>
<name>A0A1V6T3L3_9EURO</name>
<comment type="caution">
    <text evidence="4">Lacks conserved residue(s) required for the propagation of feature annotation.</text>
</comment>
<dbReference type="PROSITE" id="PS50173">
    <property type="entry name" value="UMUC"/>
    <property type="match status" value="1"/>
</dbReference>
<evidence type="ECO:0000259" key="8">
    <source>
        <dbReference type="PROSITE" id="PS50214"/>
    </source>
</evidence>
<sequence length="1368" mass="149784">MAEGGGQLKGLIDHEAARAHFGLMPQIRVPLKLAFVPVFSFGSLPGTRKSSPHGHVCISSEFMAALVRNDSRIILHLDYDCFYASVFEVEQPELRSLPLAVQQKQIVVTCNYEARRRGLHKLQLIKDAKRICPDVVIVLGEDLTKFRNASKELYQLVRSFVWGGRVEKLGFDELFLDVTEMIDYNTGVLNQNDLENSYFHLHRNDPTVGFSYDATRFQGSTFPAMEAASISRKDSSSLEMRLLVASHLQGHIRSKLEHEIGFTATGGISTSKLLAKLVGNVHKPNGQTTLLPPYTATENITSNVFKFLDEHEIRKIPGIGSRIAQKLKSHITGQESVDEKITVKDVRQFPGMGPPLLDRILGGPGSVKGIGMRMWSILHGVDNSEVLEGRDVPTQISIEDSYGRLDTLEGVRRELVVLSRSLIRRVRTDLLDTSDESAPQGRWRAHPRTVRLSTRPRPPPDSGGRSYNFNRISRSAPLPPFVFNLDENIDALAERLVRESLFSMFRKLHPEKTGWNLSLLNVAVTNMVESAGDQKQNSGRDIGKMFRQQETVLRDWTVREPESSDMPLPGSPEIQSQSDDGWDDDEPLGNVDCPISRSQASEAIRRVTPVDNAIIRTPSHQIDHLSEFDITFSLHQDGKRIKLELKPNHDILADDAYVQYVGVDGTIKHAEPIKRDEHKVFQGRALVGSGTGRWTPVGWARITIKRDGLEPLFEGAFSVDNNKHHIELQSTYLDKKRPIDANVEPRDGESMVVYRDSDMFGYTHSELKRSLPVSEGCGADQLGYNADLSNSIFGYDMDETDGQWGVASLNSMFGLGKRQSSSDIGGVSGNTGGVNLRTTIGDDSGCPKTKKVALIGIATDCEFTESFMATNSTPEKAAKDWLINMVNTASSLYEESFNISIGLRNLTVSATGCATTGSSATPWNVDCNGGNVTWRLNEFSKWRASHSDENAYWTLMTNCPTGSEVGVSWMGRLCSSDLVSSGENSVTGANVVVRNAGSSWQVFAHETGHTFGAVHDCEDQACAEKLDASSQCCPLSSSTCNAGAKYIMNPYAKNTMTEFSECTIGNICSAIGKNSIKSTCLSDNRGVVTISGSQCGNGIVEGDEECDCGDEKSCSDNACCDAKTCKFKGSAVCDDANDSCCDKCQFAAADTVCRASTGECDIAETCSGTSSSCPDNKYKDDGSSCGAKGQDLSCASGQCTSRDYQCRTVIGSMLNTNDTWACDNTDKPSCSLVCGAPSLQHSMGVTECIWMNQNYLDGTPCDAGGRCSAGQCKGSSALGWIHQHEKLVIGICVGVGSFILLAIFFCIYSRCKRNAQLRKARKAIPPGTYRRYNGPQPTARQPMEQWHGYWNGGYTNVPPPPGPPPRYS</sequence>
<feature type="region of interest" description="Disordered" evidence="5">
    <location>
        <begin position="434"/>
        <end position="471"/>
    </location>
</feature>